<dbReference type="GO" id="GO:0015031">
    <property type="term" value="P:protein transport"/>
    <property type="evidence" value="ECO:0007669"/>
    <property type="project" value="UniProtKB-KW"/>
</dbReference>
<keyword evidence="6 11" id="KW-0378">Hydrolase</keyword>
<keyword evidence="4 11" id="KW-0963">Cytoplasm</keyword>
<evidence type="ECO:0000256" key="6">
    <source>
        <dbReference type="ARBA" id="ARBA00022801"/>
    </source>
</evidence>
<comment type="caution">
    <text evidence="13">The sequence shown here is derived from an EMBL/GenBank/DDBJ whole genome shotgun (WGS) entry which is preliminary data.</text>
</comment>
<evidence type="ECO:0000256" key="5">
    <source>
        <dbReference type="ARBA" id="ARBA00022670"/>
    </source>
</evidence>
<evidence type="ECO:0000313" key="14">
    <source>
        <dbReference type="Proteomes" id="UP000078046"/>
    </source>
</evidence>
<keyword evidence="14" id="KW-1185">Reference proteome</keyword>
<dbReference type="EMBL" id="LWCA01000612">
    <property type="protein sequence ID" value="OAF67632.1"/>
    <property type="molecule type" value="Genomic_DNA"/>
</dbReference>
<protein>
    <recommendedName>
        <fullName evidence="11">Cysteine protease</fullName>
        <ecNumber evidence="11">3.4.22.-</ecNumber>
    </recommendedName>
</protein>
<dbReference type="GO" id="GO:0019786">
    <property type="term" value="F:protein-phosphatidylethanolamide deconjugating activity"/>
    <property type="evidence" value="ECO:0007669"/>
    <property type="project" value="InterPro"/>
</dbReference>
<evidence type="ECO:0000256" key="10">
    <source>
        <dbReference type="ARBA" id="ARBA00029362"/>
    </source>
</evidence>
<evidence type="ECO:0000259" key="12">
    <source>
        <dbReference type="Pfam" id="PF03416"/>
    </source>
</evidence>
<evidence type="ECO:0000256" key="7">
    <source>
        <dbReference type="ARBA" id="ARBA00022807"/>
    </source>
</evidence>
<keyword evidence="7" id="KW-0788">Thiol protease</keyword>
<dbReference type="GO" id="GO:0034727">
    <property type="term" value="P:piecemeal microautophagy of the nucleus"/>
    <property type="evidence" value="ECO:0007669"/>
    <property type="project" value="TreeGrafter"/>
</dbReference>
<name>A0A177B1M1_9BILA</name>
<accession>A0A177B1M1</accession>
<dbReference type="PANTHER" id="PTHR22624:SF49">
    <property type="entry name" value="CYSTEINE PROTEASE"/>
    <property type="match status" value="1"/>
</dbReference>
<dbReference type="InterPro" id="IPR005078">
    <property type="entry name" value="Peptidase_C54"/>
</dbReference>
<dbReference type="AlphaFoldDB" id="A0A177B1M1"/>
<dbReference type="GO" id="GO:0004197">
    <property type="term" value="F:cysteine-type endopeptidase activity"/>
    <property type="evidence" value="ECO:0007669"/>
    <property type="project" value="TreeGrafter"/>
</dbReference>
<feature type="domain" description="Peptidase C54 catalytic" evidence="12">
    <location>
        <begin position="111"/>
        <end position="307"/>
    </location>
</feature>
<keyword evidence="8 11" id="KW-0653">Protein transport</keyword>
<organism evidence="13 14">
    <name type="scientific">Intoshia linei</name>
    <dbReference type="NCBI Taxonomy" id="1819745"/>
    <lineage>
        <taxon>Eukaryota</taxon>
        <taxon>Metazoa</taxon>
        <taxon>Spiralia</taxon>
        <taxon>Lophotrochozoa</taxon>
        <taxon>Mesozoa</taxon>
        <taxon>Orthonectida</taxon>
        <taxon>Rhopaluridae</taxon>
        <taxon>Intoshia</taxon>
    </lineage>
</organism>
<evidence type="ECO:0000313" key="13">
    <source>
        <dbReference type="EMBL" id="OAF67632.1"/>
    </source>
</evidence>
<dbReference type="GO" id="GO:0000045">
    <property type="term" value="P:autophagosome assembly"/>
    <property type="evidence" value="ECO:0007669"/>
    <property type="project" value="TreeGrafter"/>
</dbReference>
<dbReference type="EC" id="3.4.22.-" evidence="11"/>
<proteinExistence type="inferred from homology"/>
<comment type="catalytic activity">
    <reaction evidence="10">
        <text>[protein]-C-terminal L-amino acid-glycyl-phosphatidylethanolamide + H2O = [protein]-C-terminal L-amino acid-glycine + a 1,2-diacyl-sn-glycero-3-phosphoethanolamine</text>
        <dbReference type="Rhea" id="RHEA:67548"/>
        <dbReference type="Rhea" id="RHEA-COMP:17323"/>
        <dbReference type="Rhea" id="RHEA-COMP:17324"/>
        <dbReference type="ChEBI" id="CHEBI:15377"/>
        <dbReference type="ChEBI" id="CHEBI:64612"/>
        <dbReference type="ChEBI" id="CHEBI:172940"/>
        <dbReference type="ChEBI" id="CHEBI:172941"/>
    </reaction>
    <physiologicalReaction direction="left-to-right" evidence="10">
        <dbReference type="Rhea" id="RHEA:67549"/>
    </physiologicalReaction>
</comment>
<dbReference type="InterPro" id="IPR038765">
    <property type="entry name" value="Papain-like_cys_pep_sf"/>
</dbReference>
<dbReference type="PANTHER" id="PTHR22624">
    <property type="entry name" value="CYSTEINE PROTEASE ATG4"/>
    <property type="match status" value="1"/>
</dbReference>
<keyword evidence="5 11" id="KW-0645">Protease</keyword>
<evidence type="ECO:0000256" key="8">
    <source>
        <dbReference type="ARBA" id="ARBA00022927"/>
    </source>
</evidence>
<evidence type="ECO:0000256" key="11">
    <source>
        <dbReference type="RuleBase" id="RU363115"/>
    </source>
</evidence>
<evidence type="ECO:0000256" key="1">
    <source>
        <dbReference type="ARBA" id="ARBA00004496"/>
    </source>
</evidence>
<evidence type="ECO:0000256" key="2">
    <source>
        <dbReference type="ARBA" id="ARBA00010958"/>
    </source>
</evidence>
<keyword evidence="9 11" id="KW-0072">Autophagy</keyword>
<gene>
    <name evidence="13" type="ORF">A3Q56_04630</name>
</gene>
<dbReference type="InterPro" id="IPR046792">
    <property type="entry name" value="Peptidase_C54_cat"/>
</dbReference>
<dbReference type="OrthoDB" id="2960936at2759"/>
<evidence type="ECO:0000256" key="4">
    <source>
        <dbReference type="ARBA" id="ARBA00022490"/>
    </source>
</evidence>
<keyword evidence="3" id="KW-0813">Transport</keyword>
<dbReference type="GO" id="GO:0000423">
    <property type="term" value="P:mitophagy"/>
    <property type="evidence" value="ECO:0007669"/>
    <property type="project" value="TreeGrafter"/>
</dbReference>
<evidence type="ECO:0000256" key="9">
    <source>
        <dbReference type="ARBA" id="ARBA00023006"/>
    </source>
</evidence>
<dbReference type="Proteomes" id="UP000078046">
    <property type="component" value="Unassembled WGS sequence"/>
</dbReference>
<dbReference type="GO" id="GO:0005737">
    <property type="term" value="C:cytoplasm"/>
    <property type="evidence" value="ECO:0007669"/>
    <property type="project" value="UniProtKB-SubCell"/>
</dbReference>
<evidence type="ECO:0000256" key="3">
    <source>
        <dbReference type="ARBA" id="ARBA00022448"/>
    </source>
</evidence>
<dbReference type="GO" id="GO:0035973">
    <property type="term" value="P:aggrephagy"/>
    <property type="evidence" value="ECO:0007669"/>
    <property type="project" value="TreeGrafter"/>
</dbReference>
<comment type="function">
    <text evidence="11">Cysteine protease that plays a key role in autophagy by mediating both proteolytic activation and delipidation of ATG8 family proteins.</text>
</comment>
<dbReference type="Pfam" id="PF03416">
    <property type="entry name" value="Peptidase_C54"/>
    <property type="match status" value="1"/>
</dbReference>
<sequence length="333" mass="38439">MTSVHEDDMCNTNEPDLKNVKSGELNVWNKINSQLKKSINNFVNDILSTQLKYRYQIYIFNKMFDLNVYNSNIKKNCVKYIESFIIFTYRNTPIPNCHKNINNDIGYTDKEILNFCAGNSSNALFGLTNIVKLIMNDGKDPINFIGPNAAAFIFRNARQQYESTNLPHIYVAVNSTIYINDLKYLCFNKNPNDTFTPTIVLIPIRLGATNKINSIYLSALKLLFNEKEFTGFVGGRIKGAFYFVGYQRENFIVLNPHHCQENANIENSGIESYRCQKMHTLKSKKIDPTCMLSFYLANVESYTYFIKNIRSIIESKDKSTAQLFAYDDRHHVT</sequence>
<comment type="subcellular location">
    <subcellularLocation>
        <location evidence="1 11">Cytoplasm</location>
    </subcellularLocation>
</comment>
<comment type="similarity">
    <text evidence="2 11">Belongs to the peptidase C54 family.</text>
</comment>
<reference evidence="13 14" key="1">
    <citation type="submission" date="2016-04" db="EMBL/GenBank/DDBJ databases">
        <title>The genome of Intoshia linei affirms orthonectids as highly simplified spiralians.</title>
        <authorList>
            <person name="Mikhailov K.V."/>
            <person name="Slusarev G.S."/>
            <person name="Nikitin M.A."/>
            <person name="Logacheva M.D."/>
            <person name="Penin A."/>
            <person name="Aleoshin V."/>
            <person name="Panchin Y.V."/>
        </authorList>
    </citation>
    <scope>NUCLEOTIDE SEQUENCE [LARGE SCALE GENOMIC DNA]</scope>
    <source>
        <strain evidence="13">Intl2013</strain>
        <tissue evidence="13">Whole animal</tissue>
    </source>
</reference>
<dbReference type="GO" id="GO:0016485">
    <property type="term" value="P:protein processing"/>
    <property type="evidence" value="ECO:0007669"/>
    <property type="project" value="TreeGrafter"/>
</dbReference>
<dbReference type="SUPFAM" id="SSF54001">
    <property type="entry name" value="Cysteine proteinases"/>
    <property type="match status" value="1"/>
</dbReference>